<evidence type="ECO:0000313" key="1">
    <source>
        <dbReference type="EMBL" id="CAD8049367.1"/>
    </source>
</evidence>
<protein>
    <submittedName>
        <fullName evidence="1">Uncharacterized protein</fullName>
    </submittedName>
</protein>
<reference evidence="1" key="1">
    <citation type="submission" date="2021-01" db="EMBL/GenBank/DDBJ databases">
        <authorList>
            <consortium name="Genoscope - CEA"/>
            <person name="William W."/>
        </authorList>
    </citation>
    <scope>NUCLEOTIDE SEQUENCE</scope>
</reference>
<comment type="caution">
    <text evidence="1">The sequence shown here is derived from an EMBL/GenBank/DDBJ whole genome shotgun (WGS) entry which is preliminary data.</text>
</comment>
<name>A0A8S1K3A5_PARPR</name>
<organism evidence="1 2">
    <name type="scientific">Paramecium primaurelia</name>
    <dbReference type="NCBI Taxonomy" id="5886"/>
    <lineage>
        <taxon>Eukaryota</taxon>
        <taxon>Sar</taxon>
        <taxon>Alveolata</taxon>
        <taxon>Ciliophora</taxon>
        <taxon>Intramacronucleata</taxon>
        <taxon>Oligohymenophorea</taxon>
        <taxon>Peniculida</taxon>
        <taxon>Parameciidae</taxon>
        <taxon>Paramecium</taxon>
    </lineage>
</organism>
<gene>
    <name evidence="1" type="ORF">PPRIM_AZ9-3.1.T0130429</name>
</gene>
<proteinExistence type="predicted"/>
<keyword evidence="2" id="KW-1185">Reference proteome</keyword>
<dbReference type="AlphaFoldDB" id="A0A8S1K3A5"/>
<evidence type="ECO:0000313" key="2">
    <source>
        <dbReference type="Proteomes" id="UP000688137"/>
    </source>
</evidence>
<accession>A0A8S1K3A5</accession>
<sequence>MNNCFIVRKLASDDQVQIDSKKEFFLNIPLSSIKFNSLFSNNTISYYGVFKENNIIVLGWTFREQKFNRGGLYCCKIQFKILDISIKKQEIISQIQNLIYEMIDSLSRDSQIYKFLIIIEKEQEQYYHGFSEFFPDQIKMKQSFK</sequence>
<dbReference type="Proteomes" id="UP000688137">
    <property type="component" value="Unassembled WGS sequence"/>
</dbReference>
<dbReference type="EMBL" id="CAJJDM010000010">
    <property type="protein sequence ID" value="CAD8049367.1"/>
    <property type="molecule type" value="Genomic_DNA"/>
</dbReference>